<protein>
    <submittedName>
        <fullName evidence="1">Uncharacterized protein</fullName>
    </submittedName>
</protein>
<sequence length="72" mass="8082">MRAEGKRNETMVMKGKKRRVTGLPGLFQAGSYYIAGPECGDCAGKDVVSWPWLSVVGRSWVSDYFSFFDKNL</sequence>
<proteinExistence type="predicted"/>
<accession>A0A3E2BQU6</accession>
<name>A0A3E2BQU6_9BACT</name>
<gene>
    <name evidence="1" type="ORF">OP8BY_1040</name>
</gene>
<evidence type="ECO:0000313" key="2">
    <source>
        <dbReference type="Proteomes" id="UP000257323"/>
    </source>
</evidence>
<evidence type="ECO:0000313" key="1">
    <source>
        <dbReference type="EMBL" id="RFT17098.1"/>
    </source>
</evidence>
<organism evidence="1 2">
    <name type="scientific">Candidatus Saccharicenans subterraneus</name>
    <dbReference type="NCBI Taxonomy" id="2508984"/>
    <lineage>
        <taxon>Bacteria</taxon>
        <taxon>Candidatus Aminicenantota</taxon>
        <taxon>Candidatus Aminicenantia</taxon>
        <taxon>Candidatus Aminicenantales</taxon>
        <taxon>Candidatus Saccharicenantaceae</taxon>
        <taxon>Candidatus Saccharicenans</taxon>
    </lineage>
</organism>
<reference evidence="1 2" key="1">
    <citation type="submission" date="2018-08" db="EMBL/GenBank/DDBJ databases">
        <title>Genome analysis of the thermophilic bacterium of the candidate phylum Aminicenantes from deep subsurface aquifer revealed its physiology and ecological role.</title>
        <authorList>
            <person name="Kadnikov V.V."/>
            <person name="Mardanov A.V."/>
            <person name="Beletsky A.V."/>
            <person name="Karnachuk O.V."/>
            <person name="Ravin N.V."/>
        </authorList>
    </citation>
    <scope>NUCLEOTIDE SEQUENCE [LARGE SCALE GENOMIC DNA]</scope>
    <source>
        <strain evidence="1">BY38</strain>
    </source>
</reference>
<dbReference type="EMBL" id="QUAH01000001">
    <property type="protein sequence ID" value="RFT17098.1"/>
    <property type="molecule type" value="Genomic_DNA"/>
</dbReference>
<dbReference type="AlphaFoldDB" id="A0A3E2BQU6"/>
<dbReference type="Proteomes" id="UP000257323">
    <property type="component" value="Unassembled WGS sequence"/>
</dbReference>
<comment type="caution">
    <text evidence="1">The sequence shown here is derived from an EMBL/GenBank/DDBJ whole genome shotgun (WGS) entry which is preliminary data.</text>
</comment>